<dbReference type="PROSITE" id="PS51375">
    <property type="entry name" value="PPR"/>
    <property type="match status" value="3"/>
</dbReference>
<keyword evidence="6" id="KW-1185">Reference proteome</keyword>
<evidence type="ECO:0000256" key="3">
    <source>
        <dbReference type="SAM" id="Phobius"/>
    </source>
</evidence>
<evidence type="ECO:0000313" key="6">
    <source>
        <dbReference type="Proteomes" id="UP000825729"/>
    </source>
</evidence>
<dbReference type="PANTHER" id="PTHR47926:SF436">
    <property type="entry name" value="PENTATRICOPEPTIDE REPEAT-CONTAINING PROTEIN ELI1, CHLOROPLASTIC-LIKE ISOFORM X2"/>
    <property type="match status" value="1"/>
</dbReference>
<dbReference type="GO" id="GO:0003723">
    <property type="term" value="F:RNA binding"/>
    <property type="evidence" value="ECO:0007669"/>
    <property type="project" value="InterPro"/>
</dbReference>
<feature type="repeat" description="PPR" evidence="2">
    <location>
        <begin position="217"/>
        <end position="251"/>
    </location>
</feature>
<reference evidence="5 6" key="1">
    <citation type="submission" date="2021-07" db="EMBL/GenBank/DDBJ databases">
        <title>The Aristolochia fimbriata genome: insights into angiosperm evolution, floral development and chemical biosynthesis.</title>
        <authorList>
            <person name="Jiao Y."/>
        </authorList>
    </citation>
    <scope>NUCLEOTIDE SEQUENCE [LARGE SCALE GENOMIC DNA]</scope>
    <source>
        <strain evidence="5">IBCAS-2021</strain>
        <tissue evidence="5">Leaf</tissue>
    </source>
</reference>
<dbReference type="Pfam" id="PF20431">
    <property type="entry name" value="E_motif"/>
    <property type="match status" value="1"/>
</dbReference>
<evidence type="ECO:0000256" key="2">
    <source>
        <dbReference type="PROSITE-ProRule" id="PRU00708"/>
    </source>
</evidence>
<dbReference type="PANTHER" id="PTHR47926">
    <property type="entry name" value="PENTATRICOPEPTIDE REPEAT-CONTAINING PROTEIN"/>
    <property type="match status" value="1"/>
</dbReference>
<dbReference type="Pfam" id="PF14432">
    <property type="entry name" value="DYW_deaminase"/>
    <property type="match status" value="1"/>
</dbReference>
<dbReference type="GO" id="GO:0008270">
    <property type="term" value="F:zinc ion binding"/>
    <property type="evidence" value="ECO:0007669"/>
    <property type="project" value="InterPro"/>
</dbReference>
<dbReference type="InterPro" id="IPR046848">
    <property type="entry name" value="E_motif"/>
</dbReference>
<feature type="domain" description="DYW" evidence="4">
    <location>
        <begin position="634"/>
        <end position="695"/>
    </location>
</feature>
<proteinExistence type="predicted"/>
<evidence type="ECO:0000313" key="5">
    <source>
        <dbReference type="EMBL" id="KAG9457599.1"/>
    </source>
</evidence>
<dbReference type="Gene3D" id="1.25.40.10">
    <property type="entry name" value="Tetratricopeptide repeat domain"/>
    <property type="match status" value="4"/>
</dbReference>
<dbReference type="Pfam" id="PF20430">
    <property type="entry name" value="Eplus_motif"/>
    <property type="match status" value="1"/>
</dbReference>
<feature type="transmembrane region" description="Helical" evidence="3">
    <location>
        <begin position="732"/>
        <end position="753"/>
    </location>
</feature>
<dbReference type="EMBL" id="JAINDJ010000002">
    <property type="protein sequence ID" value="KAG9457599.1"/>
    <property type="molecule type" value="Genomic_DNA"/>
</dbReference>
<comment type="caution">
    <text evidence="5">The sequence shown here is derived from an EMBL/GenBank/DDBJ whole genome shotgun (WGS) entry which is preliminary data.</text>
</comment>
<dbReference type="InterPro" id="IPR032867">
    <property type="entry name" value="DYW_dom"/>
</dbReference>
<feature type="repeat" description="PPR" evidence="2">
    <location>
        <begin position="147"/>
        <end position="181"/>
    </location>
</feature>
<dbReference type="FunFam" id="1.25.40.10:FF:000184">
    <property type="entry name" value="Pentatricopeptide repeat-containing protein, chloroplastic"/>
    <property type="match status" value="1"/>
</dbReference>
<dbReference type="InterPro" id="IPR046960">
    <property type="entry name" value="PPR_At4g14850-like_plant"/>
</dbReference>
<gene>
    <name evidence="5" type="ORF">H6P81_002107</name>
</gene>
<dbReference type="InterPro" id="IPR002885">
    <property type="entry name" value="PPR_rpt"/>
</dbReference>
<dbReference type="AlphaFoldDB" id="A0AAV7FAL8"/>
<dbReference type="Pfam" id="PF13041">
    <property type="entry name" value="PPR_2"/>
    <property type="match status" value="1"/>
</dbReference>
<keyword evidence="3" id="KW-0472">Membrane</keyword>
<keyword evidence="1" id="KW-0677">Repeat</keyword>
<keyword evidence="3" id="KW-0812">Transmembrane</keyword>
<sequence length="833" mass="92690">MRLLQKPAHIQFLPLNNVLSFVDRLRKLLNELSASLRTGRKHRNLGKCVSTVGKLRRRFHQIPCAGAAGDGKTLPLFSDVDAHTRRRLRTCDTIEEGQKIHAQVLKRGDASAPCSYIANALLHTYAKLGCVSAASQAFHQILPTHRDVVDWTTLIACCARHGYPDGALRLYRAMREEGVDSDQVTVVALFSSCAQLLDEATGASVHQAVVKTGIPFTTTARNAAMDMYAKCGKMGDARRLFDEMVNGGDAGAFPTVFSWTIILTGAIKWEGLTEGRHLFDAMPERNEVAWTVMIAAYVEGGYSRKALRLLSCYLWPRPHSNGVCTNLNYITICSILSACAQSGDSTVGAWIHLYVTKMSDISHLKIGTALVDMYVKCGMLERARLLFDRMPQRNVVTWNAMLGGLAMHGRGSEALNLFSLMTALTAEGEIAPDDITLVAVLSACSHSGLVEEGRHYFRSLEPIFGIKPKVEHYACMVDLLGRAGLLTEAEAMVAQMPMPPNAVVLGSLLASCGLHRDLLLAEKLIAQPHWPRYAAQQNEVLLSNVYASTGRWDKGNALRREMRRWGVQKDPGLSYIRSHDGQVYQFCAGDKSHPRSSEVYDMLEEMNQRMRLAGYVPNASSQASCLLPPDEELEEEKEQTLLYHSERLAIAFGLLTTREGSQLRIFKNLRVCWDCHSAIKLLSKLYNREIVRRESTVTGKQTMIALILVVVCNPQPVPEYMLFISATELCQYWVLPDFFISSLFFHAIIYFSFAASANFRTRRWGSRSVAPKWTPAVAFLSWDCSLPSSLLSSSCSSVVLRLAGETVSRTQWSTHVPTDFRSRCVYGIRGISF</sequence>
<dbReference type="GO" id="GO:0009451">
    <property type="term" value="P:RNA modification"/>
    <property type="evidence" value="ECO:0007669"/>
    <property type="project" value="InterPro"/>
</dbReference>
<evidence type="ECO:0000256" key="1">
    <source>
        <dbReference type="ARBA" id="ARBA00022737"/>
    </source>
</evidence>
<dbReference type="InterPro" id="IPR046849">
    <property type="entry name" value="E2_motif"/>
</dbReference>
<keyword evidence="3" id="KW-1133">Transmembrane helix</keyword>
<dbReference type="Pfam" id="PF01535">
    <property type="entry name" value="PPR"/>
    <property type="match status" value="4"/>
</dbReference>
<accession>A0AAV7FAL8</accession>
<organism evidence="5 6">
    <name type="scientific">Aristolochia fimbriata</name>
    <name type="common">White veined hardy Dutchman's pipe vine</name>
    <dbReference type="NCBI Taxonomy" id="158543"/>
    <lineage>
        <taxon>Eukaryota</taxon>
        <taxon>Viridiplantae</taxon>
        <taxon>Streptophyta</taxon>
        <taxon>Embryophyta</taxon>
        <taxon>Tracheophyta</taxon>
        <taxon>Spermatophyta</taxon>
        <taxon>Magnoliopsida</taxon>
        <taxon>Magnoliidae</taxon>
        <taxon>Piperales</taxon>
        <taxon>Aristolochiaceae</taxon>
        <taxon>Aristolochia</taxon>
    </lineage>
</organism>
<name>A0AAV7FAL8_ARIFI</name>
<evidence type="ECO:0000259" key="4">
    <source>
        <dbReference type="Pfam" id="PF14432"/>
    </source>
</evidence>
<dbReference type="NCBIfam" id="TIGR00756">
    <property type="entry name" value="PPR"/>
    <property type="match status" value="3"/>
</dbReference>
<feature type="repeat" description="PPR" evidence="2">
    <location>
        <begin position="394"/>
        <end position="424"/>
    </location>
</feature>
<dbReference type="InterPro" id="IPR011990">
    <property type="entry name" value="TPR-like_helical_dom_sf"/>
</dbReference>
<dbReference type="Proteomes" id="UP000825729">
    <property type="component" value="Unassembled WGS sequence"/>
</dbReference>
<protein>
    <recommendedName>
        <fullName evidence="4">DYW domain-containing protein</fullName>
    </recommendedName>
</protein>